<reference evidence="3 4" key="1">
    <citation type="submission" date="2019-06" db="EMBL/GenBank/DDBJ databases">
        <title>Whole genome shotgun sequence of Pseudonocardia hydrocarbonoxydans NBRC 14498.</title>
        <authorList>
            <person name="Hosoyama A."/>
            <person name="Uohara A."/>
            <person name="Ohji S."/>
            <person name="Ichikawa N."/>
        </authorList>
    </citation>
    <scope>NUCLEOTIDE SEQUENCE [LARGE SCALE GENOMIC DNA]</scope>
    <source>
        <strain evidence="3 4">NBRC 14498</strain>
    </source>
</reference>
<feature type="domain" description="DUF1206" evidence="2">
    <location>
        <begin position="110"/>
        <end position="174"/>
    </location>
</feature>
<keyword evidence="1" id="KW-0472">Membrane</keyword>
<feature type="domain" description="DUF1206" evidence="2">
    <location>
        <begin position="24"/>
        <end position="91"/>
    </location>
</feature>
<dbReference type="Pfam" id="PF06724">
    <property type="entry name" value="DUF1206"/>
    <property type="match status" value="3"/>
</dbReference>
<feature type="transmembrane region" description="Helical" evidence="1">
    <location>
        <begin position="150"/>
        <end position="170"/>
    </location>
</feature>
<evidence type="ECO:0000259" key="2">
    <source>
        <dbReference type="Pfam" id="PF06724"/>
    </source>
</evidence>
<accession>A0A4Y3WLA7</accession>
<feature type="domain" description="DUF1206" evidence="2">
    <location>
        <begin position="199"/>
        <end position="267"/>
    </location>
</feature>
<proteinExistence type="predicted"/>
<organism evidence="3 4">
    <name type="scientific">Pseudonocardia hydrocarbonoxydans</name>
    <dbReference type="NCBI Taxonomy" id="76726"/>
    <lineage>
        <taxon>Bacteria</taxon>
        <taxon>Bacillati</taxon>
        <taxon>Actinomycetota</taxon>
        <taxon>Actinomycetes</taxon>
        <taxon>Pseudonocardiales</taxon>
        <taxon>Pseudonocardiaceae</taxon>
        <taxon>Pseudonocardia</taxon>
    </lineage>
</organism>
<keyword evidence="4" id="KW-1185">Reference proteome</keyword>
<name>A0A4Y3WLA7_9PSEU</name>
<feature type="transmembrane region" description="Helical" evidence="1">
    <location>
        <begin position="20"/>
        <end position="45"/>
    </location>
</feature>
<gene>
    <name evidence="3" type="ORF">PHY01_15810</name>
</gene>
<dbReference type="RefSeq" id="WP_141277867.1">
    <property type="nucleotide sequence ID" value="NZ_BAAARZ010000024.1"/>
</dbReference>
<sequence>MTSAAPRNARQAARSRPVKIAARVGILAYGITHLLIGALALQVAFGQGGEQADQTGAFQALAQQPYGPPLLWVLTVGFVAAALWRAELAIWGYGYVSDRTTQVRKKAVNAVKAVVFVVLAVLAGTTASGGGGGGGGQQQATAGVFGLPGGQILVGLAGIVVLVVGVVKVVEGYRKKFLDDMDVPSDRHARTVLERVGQVGNVAKGVSIGLIGILLGVAAIRHDPAEATGLDAALKGLAAQPYGPYLLVAVAVGLVAYGVFCFFDARYHRV</sequence>
<evidence type="ECO:0000313" key="4">
    <source>
        <dbReference type="Proteomes" id="UP000320338"/>
    </source>
</evidence>
<dbReference type="OrthoDB" id="4552598at2"/>
<feature type="transmembrane region" description="Helical" evidence="1">
    <location>
        <begin position="108"/>
        <end position="130"/>
    </location>
</feature>
<dbReference type="InterPro" id="IPR009597">
    <property type="entry name" value="DUF1206"/>
</dbReference>
<feature type="transmembrane region" description="Helical" evidence="1">
    <location>
        <begin position="242"/>
        <end position="263"/>
    </location>
</feature>
<keyword evidence="1" id="KW-0812">Transmembrane</keyword>
<dbReference type="EMBL" id="BJNG01000014">
    <property type="protein sequence ID" value="GEC19298.1"/>
    <property type="molecule type" value="Genomic_DNA"/>
</dbReference>
<evidence type="ECO:0000313" key="3">
    <source>
        <dbReference type="EMBL" id="GEC19298.1"/>
    </source>
</evidence>
<comment type="caution">
    <text evidence="3">The sequence shown here is derived from an EMBL/GenBank/DDBJ whole genome shotgun (WGS) entry which is preliminary data.</text>
</comment>
<evidence type="ECO:0000256" key="1">
    <source>
        <dbReference type="SAM" id="Phobius"/>
    </source>
</evidence>
<feature type="transmembrane region" description="Helical" evidence="1">
    <location>
        <begin position="202"/>
        <end position="222"/>
    </location>
</feature>
<dbReference type="Proteomes" id="UP000320338">
    <property type="component" value="Unassembled WGS sequence"/>
</dbReference>
<feature type="transmembrane region" description="Helical" evidence="1">
    <location>
        <begin position="70"/>
        <end position="96"/>
    </location>
</feature>
<keyword evidence="1" id="KW-1133">Transmembrane helix</keyword>
<protein>
    <recommendedName>
        <fullName evidence="2">DUF1206 domain-containing protein</fullName>
    </recommendedName>
</protein>
<dbReference type="AlphaFoldDB" id="A0A4Y3WLA7"/>